<dbReference type="AlphaFoldDB" id="C9SCE7"/>
<keyword evidence="3" id="KW-1185">Reference proteome</keyword>
<evidence type="ECO:0008006" key="4">
    <source>
        <dbReference type="Google" id="ProtNLM"/>
    </source>
</evidence>
<organism evidence="3">
    <name type="scientific">Verticillium alfalfae (strain VaMs.102 / ATCC MYA-4576 / FGSC 10136)</name>
    <name type="common">Verticillium wilt of alfalfa</name>
    <name type="synonym">Verticillium albo-atrum</name>
    <dbReference type="NCBI Taxonomy" id="526221"/>
    <lineage>
        <taxon>Eukaryota</taxon>
        <taxon>Fungi</taxon>
        <taxon>Dikarya</taxon>
        <taxon>Ascomycota</taxon>
        <taxon>Pezizomycotina</taxon>
        <taxon>Sordariomycetes</taxon>
        <taxon>Hypocreomycetidae</taxon>
        <taxon>Glomerellales</taxon>
        <taxon>Plectosphaerellaceae</taxon>
        <taxon>Verticillium</taxon>
    </lineage>
</organism>
<evidence type="ECO:0000256" key="1">
    <source>
        <dbReference type="ARBA" id="ARBA00023002"/>
    </source>
</evidence>
<dbReference type="OrthoDB" id="542013at2759"/>
<name>C9SCE7_VERA1</name>
<keyword evidence="1" id="KW-0560">Oxidoreductase</keyword>
<dbReference type="EMBL" id="DS985216">
    <property type="protein sequence ID" value="EEY16762.1"/>
    <property type="molecule type" value="Genomic_DNA"/>
</dbReference>
<dbReference type="PANTHER" id="PTHR43157:SF31">
    <property type="entry name" value="PHOSPHATIDYLINOSITOL-GLYCAN BIOSYNTHESIS CLASS F PROTEIN"/>
    <property type="match status" value="1"/>
</dbReference>
<dbReference type="KEGG" id="val:VDBG_02871"/>
<evidence type="ECO:0000313" key="2">
    <source>
        <dbReference type="EMBL" id="EEY16762.1"/>
    </source>
</evidence>
<evidence type="ECO:0000313" key="3">
    <source>
        <dbReference type="Proteomes" id="UP000008698"/>
    </source>
</evidence>
<dbReference type="GO" id="GO:0016491">
    <property type="term" value="F:oxidoreductase activity"/>
    <property type="evidence" value="ECO:0007669"/>
    <property type="project" value="UniProtKB-KW"/>
</dbReference>
<accession>C9SCE7</accession>
<sequence>MSALAKTIVATGVSSGLGFEAIKQLLQQTQPYRVILGARNAEVAQKAFGGLKFDESKHNVTVLPLELADLRGVKTFAQQTLETLGQQKVDYVLLNAAISNSAEEPGPHGSKWCESYIVNHLSQHYLLHQLREKLVASQSRVVFVSSGAVRNVPEISALDKDLLGGSGANSFTVYCQSKLVNLLAAQWWRRQLTGQCTVVAVSPGLIPGTGLGRGGGMIPAGLPDAKTIPEDHRNEALTWAKGAENILRALDRDDLPEDPEQIFLTSWGEWWPKEVYAQTLDKKLQDKWCLGKEQIEQEEGITA</sequence>
<dbReference type="HOGENOM" id="CLU_083410_0_0_1"/>
<dbReference type="GeneID" id="9532874"/>
<dbReference type="PANTHER" id="PTHR43157">
    <property type="entry name" value="PHOSPHATIDYLINOSITOL-GLYCAN BIOSYNTHESIS CLASS F PROTEIN-RELATED"/>
    <property type="match status" value="1"/>
</dbReference>
<dbReference type="Gene3D" id="3.40.50.720">
    <property type="entry name" value="NAD(P)-binding Rossmann-like Domain"/>
    <property type="match status" value="1"/>
</dbReference>
<dbReference type="Pfam" id="PF00106">
    <property type="entry name" value="adh_short"/>
    <property type="match status" value="1"/>
</dbReference>
<dbReference type="SUPFAM" id="SSF51735">
    <property type="entry name" value="NAD(P)-binding Rossmann-fold domains"/>
    <property type="match status" value="1"/>
</dbReference>
<gene>
    <name evidence="2" type="ORF">VDBG_02871</name>
</gene>
<dbReference type="InterPro" id="IPR036291">
    <property type="entry name" value="NAD(P)-bd_dom_sf"/>
</dbReference>
<reference evidence="3" key="1">
    <citation type="journal article" date="2011" name="PLoS Pathog.">
        <title>Comparative genomics yields insights into niche adaptation of plant vascular wilt pathogens.</title>
        <authorList>
            <person name="Klosterman S.J."/>
            <person name="Subbarao K.V."/>
            <person name="Kang S."/>
            <person name="Veronese P."/>
            <person name="Gold S.E."/>
            <person name="Thomma B.P.H.J."/>
            <person name="Chen Z."/>
            <person name="Henrissat B."/>
            <person name="Lee Y.-H."/>
            <person name="Park J."/>
            <person name="Garcia-Pedrajas M.D."/>
            <person name="Barbara D.J."/>
            <person name="Anchieta A."/>
            <person name="de Jonge R."/>
            <person name="Santhanam P."/>
            <person name="Maruthachalam K."/>
            <person name="Atallah Z."/>
            <person name="Amyotte S.G."/>
            <person name="Paz Z."/>
            <person name="Inderbitzin P."/>
            <person name="Hayes R.J."/>
            <person name="Heiman D.I."/>
            <person name="Young S."/>
            <person name="Zeng Q."/>
            <person name="Engels R."/>
            <person name="Galagan J."/>
            <person name="Cuomo C.A."/>
            <person name="Dobinson K.F."/>
            <person name="Ma L.-J."/>
        </authorList>
    </citation>
    <scope>NUCLEOTIDE SEQUENCE [LARGE SCALE GENOMIC DNA]</scope>
    <source>
        <strain evidence="3">VaMs.102 / ATCC MYA-4576 / FGSC 10136</strain>
    </source>
</reference>
<dbReference type="OMA" id="LGAHYWR"/>
<dbReference type="eggNOG" id="KOG1208">
    <property type="taxonomic scope" value="Eukaryota"/>
</dbReference>
<dbReference type="InterPro" id="IPR002347">
    <property type="entry name" value="SDR_fam"/>
</dbReference>
<proteinExistence type="predicted"/>
<dbReference type="Proteomes" id="UP000008698">
    <property type="component" value="Unassembled WGS sequence"/>
</dbReference>
<dbReference type="RefSeq" id="XP_003006732.1">
    <property type="nucleotide sequence ID" value="XM_003006686.1"/>
</dbReference>
<protein>
    <recommendedName>
        <fullName evidence="4">Short-chain dehydrogenase/reductase SDR</fullName>
    </recommendedName>
</protein>